<dbReference type="SMART" id="SM00448">
    <property type="entry name" value="REC"/>
    <property type="match status" value="1"/>
</dbReference>
<dbReference type="CDD" id="cd17535">
    <property type="entry name" value="REC_NarL-like"/>
    <property type="match status" value="1"/>
</dbReference>
<dbReference type="PANTHER" id="PTHR43214:SF41">
    <property type="entry name" value="NITRATE_NITRITE RESPONSE REGULATOR PROTEIN NARP"/>
    <property type="match status" value="1"/>
</dbReference>
<dbReference type="Gene3D" id="3.40.50.2300">
    <property type="match status" value="1"/>
</dbReference>
<evidence type="ECO:0000256" key="5">
    <source>
        <dbReference type="PROSITE-ProRule" id="PRU00169"/>
    </source>
</evidence>
<dbReference type="KEGG" id="run:DR864_02225"/>
<dbReference type="InterPro" id="IPR011006">
    <property type="entry name" value="CheY-like_superfamily"/>
</dbReference>
<accession>A0A344TDA4</accession>
<dbReference type="GO" id="GO:0000160">
    <property type="term" value="P:phosphorelay signal transduction system"/>
    <property type="evidence" value="ECO:0007669"/>
    <property type="project" value="InterPro"/>
</dbReference>
<keyword evidence="1 5" id="KW-0597">Phosphoprotein</keyword>
<feature type="modified residue" description="4-aspartylphosphate" evidence="5">
    <location>
        <position position="57"/>
    </location>
</feature>
<dbReference type="PANTHER" id="PTHR43214">
    <property type="entry name" value="TWO-COMPONENT RESPONSE REGULATOR"/>
    <property type="match status" value="1"/>
</dbReference>
<keyword evidence="4" id="KW-0804">Transcription</keyword>
<reference evidence="8 9" key="1">
    <citation type="submission" date="2018-07" db="EMBL/GenBank/DDBJ databases">
        <title>Genome sequencing of Runella.</title>
        <authorList>
            <person name="Baek M.-G."/>
            <person name="Yi H."/>
        </authorList>
    </citation>
    <scope>NUCLEOTIDE SEQUENCE [LARGE SCALE GENOMIC DNA]</scope>
    <source>
        <strain evidence="8 9">HYN0085</strain>
    </source>
</reference>
<dbReference type="OrthoDB" id="9797341at2"/>
<evidence type="ECO:0000259" key="7">
    <source>
        <dbReference type="PROSITE" id="PS50110"/>
    </source>
</evidence>
<dbReference type="Pfam" id="PF00196">
    <property type="entry name" value="GerE"/>
    <property type="match status" value="1"/>
</dbReference>
<evidence type="ECO:0000313" key="8">
    <source>
        <dbReference type="EMBL" id="AXE16625.1"/>
    </source>
</evidence>
<dbReference type="SMART" id="SM00421">
    <property type="entry name" value="HTH_LUXR"/>
    <property type="match status" value="1"/>
</dbReference>
<dbReference type="InterPro" id="IPR016032">
    <property type="entry name" value="Sig_transdc_resp-reg_C-effctor"/>
</dbReference>
<dbReference type="PROSITE" id="PS50110">
    <property type="entry name" value="RESPONSE_REGULATORY"/>
    <property type="match status" value="1"/>
</dbReference>
<dbReference type="InterPro" id="IPR001789">
    <property type="entry name" value="Sig_transdc_resp-reg_receiver"/>
</dbReference>
<evidence type="ECO:0000256" key="4">
    <source>
        <dbReference type="ARBA" id="ARBA00023163"/>
    </source>
</evidence>
<dbReference type="RefSeq" id="WP_114065412.1">
    <property type="nucleotide sequence ID" value="NZ_CP030850.1"/>
</dbReference>
<dbReference type="PROSITE" id="PS50043">
    <property type="entry name" value="HTH_LUXR_2"/>
    <property type="match status" value="1"/>
</dbReference>
<dbReference type="GO" id="GO:0003677">
    <property type="term" value="F:DNA binding"/>
    <property type="evidence" value="ECO:0007669"/>
    <property type="project" value="UniProtKB-KW"/>
</dbReference>
<evidence type="ECO:0000256" key="3">
    <source>
        <dbReference type="ARBA" id="ARBA00023125"/>
    </source>
</evidence>
<dbReference type="PRINTS" id="PR00038">
    <property type="entry name" value="HTHLUXR"/>
</dbReference>
<dbReference type="SUPFAM" id="SSF46894">
    <property type="entry name" value="C-terminal effector domain of the bipartite response regulators"/>
    <property type="match status" value="1"/>
</dbReference>
<dbReference type="EMBL" id="CP030850">
    <property type="protein sequence ID" value="AXE16625.1"/>
    <property type="molecule type" value="Genomic_DNA"/>
</dbReference>
<name>A0A344TDA4_9BACT</name>
<feature type="domain" description="Response regulatory" evidence="7">
    <location>
        <begin position="6"/>
        <end position="122"/>
    </location>
</feature>
<proteinExistence type="predicted"/>
<evidence type="ECO:0000256" key="2">
    <source>
        <dbReference type="ARBA" id="ARBA00023015"/>
    </source>
</evidence>
<gene>
    <name evidence="8" type="ORF">DR864_02225</name>
</gene>
<evidence type="ECO:0000259" key="6">
    <source>
        <dbReference type="PROSITE" id="PS50043"/>
    </source>
</evidence>
<dbReference type="SUPFAM" id="SSF52172">
    <property type="entry name" value="CheY-like"/>
    <property type="match status" value="1"/>
</dbReference>
<keyword evidence="2" id="KW-0805">Transcription regulation</keyword>
<evidence type="ECO:0000256" key="1">
    <source>
        <dbReference type="ARBA" id="ARBA00022553"/>
    </source>
</evidence>
<dbReference type="Proteomes" id="UP000251993">
    <property type="component" value="Chromosome"/>
</dbReference>
<dbReference type="InterPro" id="IPR039420">
    <property type="entry name" value="WalR-like"/>
</dbReference>
<sequence length="213" mass="24048">MASPIKIFLVDDHTIFIESMTMLLGAIEGVELVGTALGGEEALSKMSFCEVEVLICDYFMPQMDGVQLTLSLRRTHPHMKVLMLTTREDAEGIRTAIQAGVKGYLSKKVTKIELQSAIVSLAQGHTFFSETVMDVLTQSLPKEEKLFPNNETLTRREIEIIRLIAQEKTGIEMARELNLSYFTIETHRRNIFRKLGINSSFALIKYAVQHQLV</sequence>
<dbReference type="InterPro" id="IPR058245">
    <property type="entry name" value="NreC/VraR/RcsB-like_REC"/>
</dbReference>
<feature type="domain" description="HTH luxR-type" evidence="6">
    <location>
        <begin position="146"/>
        <end position="211"/>
    </location>
</feature>
<dbReference type="AlphaFoldDB" id="A0A344TDA4"/>
<keyword evidence="3 8" id="KW-0238">DNA-binding</keyword>
<protein>
    <submittedName>
        <fullName evidence="8">DNA-binding response regulator</fullName>
    </submittedName>
</protein>
<dbReference type="GO" id="GO:0006355">
    <property type="term" value="P:regulation of DNA-templated transcription"/>
    <property type="evidence" value="ECO:0007669"/>
    <property type="project" value="InterPro"/>
</dbReference>
<dbReference type="Pfam" id="PF00072">
    <property type="entry name" value="Response_reg"/>
    <property type="match status" value="1"/>
</dbReference>
<organism evidence="8 9">
    <name type="scientific">Runella rosea</name>
    <dbReference type="NCBI Taxonomy" id="2259595"/>
    <lineage>
        <taxon>Bacteria</taxon>
        <taxon>Pseudomonadati</taxon>
        <taxon>Bacteroidota</taxon>
        <taxon>Cytophagia</taxon>
        <taxon>Cytophagales</taxon>
        <taxon>Spirosomataceae</taxon>
        <taxon>Runella</taxon>
    </lineage>
</organism>
<dbReference type="InterPro" id="IPR000792">
    <property type="entry name" value="Tscrpt_reg_LuxR_C"/>
</dbReference>
<evidence type="ECO:0000313" key="9">
    <source>
        <dbReference type="Proteomes" id="UP000251993"/>
    </source>
</evidence>
<dbReference type="CDD" id="cd06170">
    <property type="entry name" value="LuxR_C_like"/>
    <property type="match status" value="1"/>
</dbReference>
<keyword evidence="9" id="KW-1185">Reference proteome</keyword>